<accession>A0A4U5MNR4</accession>
<dbReference type="EMBL" id="RCHU01001185">
    <property type="protein sequence ID" value="TKR71279.1"/>
    <property type="molecule type" value="Genomic_DNA"/>
</dbReference>
<evidence type="ECO:0000313" key="1">
    <source>
        <dbReference type="EMBL" id="TKR71279.1"/>
    </source>
</evidence>
<comment type="caution">
    <text evidence="1">The sequence shown here is derived from an EMBL/GenBank/DDBJ whole genome shotgun (WGS) entry which is preliminary data.</text>
</comment>
<protein>
    <submittedName>
        <fullName evidence="1">Uncharacterized protein</fullName>
    </submittedName>
</protein>
<organism evidence="1">
    <name type="scientific">Populus alba</name>
    <name type="common">White poplar</name>
    <dbReference type="NCBI Taxonomy" id="43335"/>
    <lineage>
        <taxon>Eukaryota</taxon>
        <taxon>Viridiplantae</taxon>
        <taxon>Streptophyta</taxon>
        <taxon>Embryophyta</taxon>
        <taxon>Tracheophyta</taxon>
        <taxon>Spermatophyta</taxon>
        <taxon>Magnoliopsida</taxon>
        <taxon>eudicotyledons</taxon>
        <taxon>Gunneridae</taxon>
        <taxon>Pentapetalae</taxon>
        <taxon>rosids</taxon>
        <taxon>fabids</taxon>
        <taxon>Malpighiales</taxon>
        <taxon>Salicaceae</taxon>
        <taxon>Saliceae</taxon>
        <taxon>Populus</taxon>
    </lineage>
</organism>
<sequence>MHKRHQNWPRPGAKRKESWLLYNTPAKELEERKRFGIAAAAREILKEMLSLPLYMYQKQEHPIFQAWFTSKILKESKQTRVLSLANLPPSFVLPWPFAFSHTAVTNHALFSQNGAEMDCRSFVPALKACGEQFLRVLGGKSVHCGIRKMGFVSAMLFQDGLARFYDLRGCLGFA</sequence>
<reference evidence="1" key="1">
    <citation type="submission" date="2018-10" db="EMBL/GenBank/DDBJ databases">
        <title>Population genomic analysis revealed the cold adaptation of white poplar.</title>
        <authorList>
            <person name="Liu Y.-J."/>
        </authorList>
    </citation>
    <scope>NUCLEOTIDE SEQUENCE [LARGE SCALE GENOMIC DNA]</scope>
    <source>
        <strain evidence="1">PAL-ZL1</strain>
    </source>
</reference>
<gene>
    <name evidence="1" type="ORF">D5086_0000303020</name>
</gene>
<name>A0A4U5MNR4_POPAL</name>
<dbReference type="AlphaFoldDB" id="A0A4U5MNR4"/>
<proteinExistence type="predicted"/>